<proteinExistence type="predicted"/>
<dbReference type="InterPro" id="IPR001849">
    <property type="entry name" value="PH_domain"/>
</dbReference>
<keyword evidence="16" id="KW-1185">Reference proteome</keyword>
<evidence type="ECO:0000256" key="1">
    <source>
        <dbReference type="ARBA" id="ARBA00000074"/>
    </source>
</evidence>
<evidence type="ECO:0000256" key="7">
    <source>
        <dbReference type="ARBA" id="ARBA00022490"/>
    </source>
</evidence>
<dbReference type="InterPro" id="IPR041952">
    <property type="entry name" value="STARD11_START"/>
</dbReference>
<evidence type="ECO:0000259" key="15">
    <source>
        <dbReference type="PROSITE" id="PS50848"/>
    </source>
</evidence>
<dbReference type="Gene3D" id="3.30.530.20">
    <property type="match status" value="1"/>
</dbReference>
<evidence type="ECO:0000256" key="10">
    <source>
        <dbReference type="ARBA" id="ARBA00023054"/>
    </source>
</evidence>
<sequence>MSTHEHSDYIVSSDEEKDFFDEGGSPVNDISYEGVLSKWTNYLHGWQSRYLVLRDGTLSYYKSEYDTAYGSRGSVSVKKAVVEVHEFDSCRFDVNVGDCIYYLRAPDPDERQKWVDVLEASKQVESGYGSESHLPKAVSTLSLVSQPSLHSTSSCVKTIGLREKLLELETYRDILSRQTDTLQEYFDSCAEKNADHIHYPHLDMKEDEEDSSSELANTYNCDNPISGIDFRGEAITFKATTAGVIQVLSHCIETITKREEYWKRKLEREQEKCHKLIEQLQEYQEEKKRLANKQFIGGPDYMEGPHSKLNEEQFFDAVDSALDAEDLNDDLDANDIEKENIPPPKPTSEIMNMPKHRLSKEVDSKLKEFLTLLKENVEAPNSGWDLVFEDGEMRVYRKDYEVDTIVCDPMKASHVIPGVTGREACHYFFDKDVRLDWEISVEKVKVIEKLSENTLIFHQLMKRIWPSVQRDMCFVSHIRQLPKDEVDHLDKEIGHPWTVVNIATEHDEAKDNKYIRAVANVIMVCQTFAIGEVKKKKYTRENIACKITYMAQVNPGGWAPPTVVRQMSKREYPKFLRKFSSFVQNVTKDKPLML</sequence>
<dbReference type="SUPFAM" id="SSF50729">
    <property type="entry name" value="PH domain-like"/>
    <property type="match status" value="1"/>
</dbReference>
<keyword evidence="6" id="KW-0813">Transport</keyword>
<dbReference type="Proteomes" id="UP001652625">
    <property type="component" value="Chromosome 13"/>
</dbReference>
<comment type="subcellular location">
    <subcellularLocation>
        <location evidence="3">Cytoplasm</location>
    </subcellularLocation>
    <subcellularLocation>
        <location evidence="2">Endoplasmic reticulum</location>
    </subcellularLocation>
    <subcellularLocation>
        <location evidence="4">Golgi apparatus</location>
    </subcellularLocation>
</comment>
<dbReference type="Pfam" id="PF01852">
    <property type="entry name" value="START"/>
    <property type="match status" value="1"/>
</dbReference>
<evidence type="ECO:0000259" key="14">
    <source>
        <dbReference type="PROSITE" id="PS50003"/>
    </source>
</evidence>
<organism evidence="16 17">
    <name type="scientific">Hydra vulgaris</name>
    <name type="common">Hydra</name>
    <name type="synonym">Hydra attenuata</name>
    <dbReference type="NCBI Taxonomy" id="6087"/>
    <lineage>
        <taxon>Eukaryota</taxon>
        <taxon>Metazoa</taxon>
        <taxon>Cnidaria</taxon>
        <taxon>Hydrozoa</taxon>
        <taxon>Hydroidolina</taxon>
        <taxon>Anthoathecata</taxon>
        <taxon>Aplanulata</taxon>
        <taxon>Hydridae</taxon>
        <taxon>Hydra</taxon>
    </lineage>
</organism>
<accession>A0ABM4DD73</accession>
<dbReference type="PROSITE" id="PS50003">
    <property type="entry name" value="PH_DOMAIN"/>
    <property type="match status" value="1"/>
</dbReference>
<dbReference type="GeneID" id="100205419"/>
<evidence type="ECO:0000256" key="6">
    <source>
        <dbReference type="ARBA" id="ARBA00022448"/>
    </source>
</evidence>
<reference evidence="17" key="1">
    <citation type="submission" date="2025-08" db="UniProtKB">
        <authorList>
            <consortium name="RefSeq"/>
        </authorList>
    </citation>
    <scope>IDENTIFICATION</scope>
</reference>
<dbReference type="SMART" id="SM00233">
    <property type="entry name" value="PH"/>
    <property type="match status" value="1"/>
</dbReference>
<keyword evidence="11" id="KW-0445">Lipid transport</keyword>
<evidence type="ECO:0000256" key="13">
    <source>
        <dbReference type="SAM" id="Coils"/>
    </source>
</evidence>
<evidence type="ECO:0000256" key="9">
    <source>
        <dbReference type="ARBA" id="ARBA00023034"/>
    </source>
</evidence>
<comment type="catalytic activity">
    <reaction evidence="1">
        <text>N-hexadecanoylsphing-4-enine(in) = N-hexadecanoylsphing-4-enine(out)</text>
        <dbReference type="Rhea" id="RHEA:45720"/>
        <dbReference type="ChEBI" id="CHEBI:72959"/>
    </reaction>
</comment>
<keyword evidence="9" id="KW-0333">Golgi apparatus</keyword>
<dbReference type="PANTHER" id="PTHR19308:SF53">
    <property type="entry name" value="CERAMIDE TRANSFER PROTEIN"/>
    <property type="match status" value="1"/>
</dbReference>
<evidence type="ECO:0000313" key="16">
    <source>
        <dbReference type="Proteomes" id="UP001652625"/>
    </source>
</evidence>
<dbReference type="Pfam" id="PF00169">
    <property type="entry name" value="PH"/>
    <property type="match status" value="1"/>
</dbReference>
<protein>
    <recommendedName>
        <fullName evidence="5">Ceramide transfer protein</fullName>
    </recommendedName>
    <alternativeName>
        <fullName evidence="12">Collagen type IV alpha-3-binding protein</fullName>
    </alternativeName>
</protein>
<dbReference type="InterPro" id="IPR002913">
    <property type="entry name" value="START_lipid-bd_dom"/>
</dbReference>
<keyword evidence="7" id="KW-0963">Cytoplasm</keyword>
<keyword evidence="10 13" id="KW-0175">Coiled coil</keyword>
<evidence type="ECO:0000256" key="8">
    <source>
        <dbReference type="ARBA" id="ARBA00022824"/>
    </source>
</evidence>
<feature type="domain" description="PH" evidence="14">
    <location>
        <begin position="29"/>
        <end position="123"/>
    </location>
</feature>
<keyword evidence="8" id="KW-0256">Endoplasmic reticulum</keyword>
<dbReference type="SUPFAM" id="SSF55961">
    <property type="entry name" value="Bet v1-like"/>
    <property type="match status" value="1"/>
</dbReference>
<evidence type="ECO:0000256" key="2">
    <source>
        <dbReference type="ARBA" id="ARBA00004240"/>
    </source>
</evidence>
<evidence type="ECO:0000256" key="11">
    <source>
        <dbReference type="ARBA" id="ARBA00023055"/>
    </source>
</evidence>
<evidence type="ECO:0000256" key="3">
    <source>
        <dbReference type="ARBA" id="ARBA00004496"/>
    </source>
</evidence>
<feature type="domain" description="START" evidence="15">
    <location>
        <begin position="373"/>
        <end position="588"/>
    </location>
</feature>
<dbReference type="InterPro" id="IPR051213">
    <property type="entry name" value="START_lipid_transfer"/>
</dbReference>
<evidence type="ECO:0000256" key="4">
    <source>
        <dbReference type="ARBA" id="ARBA00004555"/>
    </source>
</evidence>
<evidence type="ECO:0000256" key="12">
    <source>
        <dbReference type="ARBA" id="ARBA00031527"/>
    </source>
</evidence>
<dbReference type="Gene3D" id="2.30.29.30">
    <property type="entry name" value="Pleckstrin-homology domain (PH domain)/Phosphotyrosine-binding domain (PTB)"/>
    <property type="match status" value="1"/>
</dbReference>
<dbReference type="InterPro" id="IPR023393">
    <property type="entry name" value="START-like_dom_sf"/>
</dbReference>
<dbReference type="RefSeq" id="XP_065672352.1">
    <property type="nucleotide sequence ID" value="XM_065816280.1"/>
</dbReference>
<dbReference type="CDD" id="cd08872">
    <property type="entry name" value="START_STARD11-like"/>
    <property type="match status" value="1"/>
</dbReference>
<dbReference type="InterPro" id="IPR011993">
    <property type="entry name" value="PH-like_dom_sf"/>
</dbReference>
<dbReference type="PANTHER" id="PTHR19308">
    <property type="entry name" value="PHOSPHATIDYLCHOLINE TRANSFER PROTEIN"/>
    <property type="match status" value="1"/>
</dbReference>
<dbReference type="SMART" id="SM00234">
    <property type="entry name" value="START"/>
    <property type="match status" value="1"/>
</dbReference>
<name>A0ABM4DD73_HYDVU</name>
<feature type="coiled-coil region" evidence="13">
    <location>
        <begin position="263"/>
        <end position="293"/>
    </location>
</feature>
<evidence type="ECO:0000313" key="17">
    <source>
        <dbReference type="RefSeq" id="XP_065672352.1"/>
    </source>
</evidence>
<gene>
    <name evidence="17" type="primary">LOC100205419</name>
</gene>
<evidence type="ECO:0000256" key="5">
    <source>
        <dbReference type="ARBA" id="ARBA00021440"/>
    </source>
</evidence>
<dbReference type="CDD" id="cd13283">
    <property type="entry name" value="PH_GPBP"/>
    <property type="match status" value="1"/>
</dbReference>
<dbReference type="PROSITE" id="PS50848">
    <property type="entry name" value="START"/>
    <property type="match status" value="1"/>
</dbReference>